<evidence type="ECO:0000313" key="1">
    <source>
        <dbReference type="EMBL" id="RDY01311.1"/>
    </source>
</evidence>
<dbReference type="OrthoDB" id="1433828at2759"/>
<gene>
    <name evidence="1" type="ORF">CR513_15399</name>
</gene>
<reference evidence="1" key="1">
    <citation type="submission" date="2018-05" db="EMBL/GenBank/DDBJ databases">
        <title>Draft genome of Mucuna pruriens seed.</title>
        <authorList>
            <person name="Nnadi N.E."/>
            <person name="Vos R."/>
            <person name="Hasami M.H."/>
            <person name="Devisetty U.K."/>
            <person name="Aguiy J.C."/>
        </authorList>
    </citation>
    <scope>NUCLEOTIDE SEQUENCE [LARGE SCALE GENOMIC DNA]</scope>
    <source>
        <strain evidence="1">JCA_2017</strain>
    </source>
</reference>
<dbReference type="AlphaFoldDB" id="A0A371HEU2"/>
<dbReference type="EMBL" id="QJKJ01002792">
    <property type="protein sequence ID" value="RDY01311.1"/>
    <property type="molecule type" value="Genomic_DNA"/>
</dbReference>
<sequence length="59" mass="6861">MLETKLLGFESLKDLYMDDNDFKKAYDHCVVSANGEHEEGLMGHFDVCKIYKALAEHFY</sequence>
<keyword evidence="2" id="KW-1185">Reference proteome</keyword>
<proteinExistence type="predicted"/>
<organism evidence="1 2">
    <name type="scientific">Mucuna pruriens</name>
    <name type="common">Velvet bean</name>
    <name type="synonym">Dolichos pruriens</name>
    <dbReference type="NCBI Taxonomy" id="157652"/>
    <lineage>
        <taxon>Eukaryota</taxon>
        <taxon>Viridiplantae</taxon>
        <taxon>Streptophyta</taxon>
        <taxon>Embryophyta</taxon>
        <taxon>Tracheophyta</taxon>
        <taxon>Spermatophyta</taxon>
        <taxon>Magnoliopsida</taxon>
        <taxon>eudicotyledons</taxon>
        <taxon>Gunneridae</taxon>
        <taxon>Pentapetalae</taxon>
        <taxon>rosids</taxon>
        <taxon>fabids</taxon>
        <taxon>Fabales</taxon>
        <taxon>Fabaceae</taxon>
        <taxon>Papilionoideae</taxon>
        <taxon>50 kb inversion clade</taxon>
        <taxon>NPAAA clade</taxon>
        <taxon>indigoferoid/millettioid clade</taxon>
        <taxon>Phaseoleae</taxon>
        <taxon>Mucuna</taxon>
    </lineage>
</organism>
<evidence type="ECO:0000313" key="2">
    <source>
        <dbReference type="Proteomes" id="UP000257109"/>
    </source>
</evidence>
<protein>
    <submittedName>
        <fullName evidence="1">Uncharacterized protein</fullName>
    </submittedName>
</protein>
<accession>A0A371HEU2</accession>
<feature type="non-terminal residue" evidence="1">
    <location>
        <position position="1"/>
    </location>
</feature>
<name>A0A371HEU2_MUCPR</name>
<dbReference type="Proteomes" id="UP000257109">
    <property type="component" value="Unassembled WGS sequence"/>
</dbReference>
<comment type="caution">
    <text evidence="1">The sequence shown here is derived from an EMBL/GenBank/DDBJ whole genome shotgun (WGS) entry which is preliminary data.</text>
</comment>